<dbReference type="Pfam" id="PF12796">
    <property type="entry name" value="Ank_2"/>
    <property type="match status" value="1"/>
</dbReference>
<sequence>MTESSGSGIVPEMLTEENYEYWKRCLKNYLVGHGLWGVVSGNEEMPDKQTQKQKHEEWKRKNALALHAIQLCCGAGIYSRLDKAHISAKDAWTHLAEKALQPNPPPLSDEEEAQAEDTGNKEYLKYESLYKAIEAGQLKIAEHLVSKMEAADLELTNEYEATGLSLAAVCGAINLAKAMIRKNKNLLRMGKEHEDGQLPVIVAALYGQKRMVRYLYNLTPKSALSPEKGENGVKLLNSLITAEIYDVASLLIRRYPKLGVIPDQNGLYALKILAQKPSAFPSGMKLAFWEKWIYNIPEIKYILVRKLVHDESVKLLSSMFEEMRKLSMSELEKLDIDSIIYDAIKHGIIEFITEMLKYKPDIIWRKDRKGRTVFAHAIVLRQEKIFSLIYALGAKKNIIARRHDAFRNNFLHLAAKLSPPDRLQRVSGAALQMQRELQWFKK</sequence>
<dbReference type="PANTHER" id="PTHR24177:SF335">
    <property type="entry name" value="PGG DOMAIN-CONTAINING PROTEIN"/>
    <property type="match status" value="1"/>
</dbReference>
<dbReference type="Pfam" id="PF13961">
    <property type="entry name" value="DUF4219"/>
    <property type="match status" value="1"/>
</dbReference>
<dbReference type="KEGG" id="sind:105167819"/>
<dbReference type="InterPro" id="IPR036770">
    <property type="entry name" value="Ankyrin_rpt-contain_sf"/>
</dbReference>
<dbReference type="InterPro" id="IPR002110">
    <property type="entry name" value="Ankyrin_rpt"/>
</dbReference>
<dbReference type="Gene3D" id="1.25.40.20">
    <property type="entry name" value="Ankyrin repeat-containing domain"/>
    <property type="match status" value="2"/>
</dbReference>
<evidence type="ECO:0000259" key="1">
    <source>
        <dbReference type="Pfam" id="PF13961"/>
    </source>
</evidence>
<feature type="domain" description="DUF4219" evidence="1">
    <location>
        <begin position="14"/>
        <end position="40"/>
    </location>
</feature>
<dbReference type="OrthoDB" id="1880601at2759"/>
<dbReference type="AlphaFoldDB" id="A0A6I9TQX8"/>
<dbReference type="Proteomes" id="UP000504604">
    <property type="component" value="Linkage group LG8"/>
</dbReference>
<evidence type="ECO:0000313" key="3">
    <source>
        <dbReference type="RefSeq" id="XP_011085937.2"/>
    </source>
</evidence>
<dbReference type="InterPro" id="IPR025314">
    <property type="entry name" value="DUF4219"/>
</dbReference>
<organism evidence="2 3">
    <name type="scientific">Sesamum indicum</name>
    <name type="common">Oriental sesame</name>
    <name type="synonym">Sesamum orientale</name>
    <dbReference type="NCBI Taxonomy" id="4182"/>
    <lineage>
        <taxon>Eukaryota</taxon>
        <taxon>Viridiplantae</taxon>
        <taxon>Streptophyta</taxon>
        <taxon>Embryophyta</taxon>
        <taxon>Tracheophyta</taxon>
        <taxon>Spermatophyta</taxon>
        <taxon>Magnoliopsida</taxon>
        <taxon>eudicotyledons</taxon>
        <taxon>Gunneridae</taxon>
        <taxon>Pentapetalae</taxon>
        <taxon>asterids</taxon>
        <taxon>lamiids</taxon>
        <taxon>Lamiales</taxon>
        <taxon>Pedaliaceae</taxon>
        <taxon>Sesamum</taxon>
    </lineage>
</organism>
<evidence type="ECO:0000313" key="2">
    <source>
        <dbReference type="Proteomes" id="UP000504604"/>
    </source>
</evidence>
<gene>
    <name evidence="3" type="primary">LOC105167819</name>
</gene>
<proteinExistence type="predicted"/>
<name>A0A6I9TQX8_SESIN</name>
<dbReference type="GeneID" id="105167819"/>
<dbReference type="SMART" id="SM00248">
    <property type="entry name" value="ANK"/>
    <property type="match status" value="5"/>
</dbReference>
<dbReference type="SUPFAM" id="SSF48403">
    <property type="entry name" value="Ankyrin repeat"/>
    <property type="match status" value="2"/>
</dbReference>
<dbReference type="RefSeq" id="XP_011085937.2">
    <property type="nucleotide sequence ID" value="XM_011087635.2"/>
</dbReference>
<accession>A0A6I9TQX8</accession>
<dbReference type="GO" id="GO:0016020">
    <property type="term" value="C:membrane"/>
    <property type="evidence" value="ECO:0007669"/>
    <property type="project" value="TreeGrafter"/>
</dbReference>
<reference evidence="3" key="1">
    <citation type="submission" date="2025-08" db="UniProtKB">
        <authorList>
            <consortium name="RefSeq"/>
        </authorList>
    </citation>
    <scope>IDENTIFICATION</scope>
</reference>
<keyword evidence="2" id="KW-1185">Reference proteome</keyword>
<dbReference type="PANTHER" id="PTHR24177">
    <property type="entry name" value="CASKIN"/>
    <property type="match status" value="1"/>
</dbReference>
<dbReference type="InParanoid" id="A0A6I9TQX8"/>
<protein>
    <submittedName>
        <fullName evidence="3">Uncharacterized protein LOC105167819</fullName>
    </submittedName>
</protein>